<keyword evidence="2" id="KW-0547">Nucleotide-binding</keyword>
<dbReference type="InterPro" id="IPR038461">
    <property type="entry name" value="Schlafen_AlbA_2_dom_sf"/>
</dbReference>
<evidence type="ECO:0000259" key="1">
    <source>
        <dbReference type="Pfam" id="PF04326"/>
    </source>
</evidence>
<evidence type="ECO:0000313" key="3">
    <source>
        <dbReference type="Proteomes" id="UP001606300"/>
    </source>
</evidence>
<sequence length="486" mass="53942">MATKLWVSEALQILAESLAPVPHELNELDWKAQLSDQKDRLAEHLMAFANHPNGGYLVFGVNDDGQATGVDQAQVASIVGQLSNLGRDAIEPPLALDHAVAETAAGVPLLLIRVPELPVKPAHRRGKSIEEAWVRSGGSTRKASRQEIGALLMNSSTPRWEDLRASPLLSLPDVQQLLDLEAIAQLLQRPLPEDTDDLARWLVQEGITAVDGRGHYITNFGAIAAARKLDDFPSLERKRIRVVRYRGTNKVDTIDEQPGQRGYAVAFEGLIGHLRRVLPHSEIIKQSLRTEASVYPEIALRELIANALIHQDFGITGAGPMVDIFDDRITITNPGALLPSKRPDRLIGTTPESRNERLASSFRRFRICEERGTGFQKVVQSIELFGLPPLQITPHENAFSVTLSAPRKFADMGSAERIEACYQHAVLQYLSSETLTNTTLRERFKLHEKQRNSITNLISDAVDAGRIKRKDAHSGNKFAEYIPYWA</sequence>
<dbReference type="Gene3D" id="3.30.565.60">
    <property type="match status" value="1"/>
</dbReference>
<dbReference type="EMBL" id="JBIGHY010000020">
    <property type="protein sequence ID" value="MFG6417300.1"/>
    <property type="molecule type" value="Genomic_DNA"/>
</dbReference>
<dbReference type="RefSeq" id="WP_394473357.1">
    <property type="nucleotide sequence ID" value="NZ_JBIGHY010000020.1"/>
</dbReference>
<feature type="domain" description="Schlafen AlbA-2" evidence="1">
    <location>
        <begin position="25"/>
        <end position="143"/>
    </location>
</feature>
<dbReference type="InterPro" id="IPR007421">
    <property type="entry name" value="Schlafen_AlbA_2_dom"/>
</dbReference>
<dbReference type="Pfam" id="PF13749">
    <property type="entry name" value="HATPase_c_4"/>
    <property type="match status" value="1"/>
</dbReference>
<protein>
    <submittedName>
        <fullName evidence="2">ATP-binding protein</fullName>
    </submittedName>
</protein>
<dbReference type="InterPro" id="IPR038475">
    <property type="entry name" value="RecG_C_sf"/>
</dbReference>
<comment type="caution">
    <text evidence="2">The sequence shown here is derived from an EMBL/GenBank/DDBJ whole genome shotgun (WGS) entry which is preliminary data.</text>
</comment>
<keyword evidence="2" id="KW-0067">ATP-binding</keyword>
<dbReference type="PANTHER" id="PTHR30595:SF6">
    <property type="entry name" value="SCHLAFEN ALBA-2 DOMAIN-CONTAINING PROTEIN"/>
    <property type="match status" value="1"/>
</dbReference>
<dbReference type="Pfam" id="PF04326">
    <property type="entry name" value="SLFN_AlbA_2"/>
    <property type="match status" value="1"/>
</dbReference>
<name>A0ABW7EUX0_9BURK</name>
<dbReference type="Gene3D" id="3.30.950.30">
    <property type="entry name" value="Schlafen, AAA domain"/>
    <property type="match status" value="1"/>
</dbReference>
<accession>A0ABW7EUX0</accession>
<keyword evidence="3" id="KW-1185">Reference proteome</keyword>
<reference evidence="2 3" key="1">
    <citation type="submission" date="2024-09" db="EMBL/GenBank/DDBJ databases">
        <title>Novel species of the genus Pelomonas and Roseateles isolated from streams.</title>
        <authorList>
            <person name="Lu H."/>
        </authorList>
    </citation>
    <scope>NUCLEOTIDE SEQUENCE [LARGE SCALE GENOMIC DNA]</scope>
    <source>
        <strain evidence="2 3">DC23W</strain>
    </source>
</reference>
<proteinExistence type="predicted"/>
<evidence type="ECO:0000313" key="2">
    <source>
        <dbReference type="EMBL" id="MFG6417300.1"/>
    </source>
</evidence>
<organism evidence="2 3">
    <name type="scientific">Pelomonas dachongensis</name>
    <dbReference type="NCBI Taxonomy" id="3299029"/>
    <lineage>
        <taxon>Bacteria</taxon>
        <taxon>Pseudomonadati</taxon>
        <taxon>Pseudomonadota</taxon>
        <taxon>Betaproteobacteria</taxon>
        <taxon>Burkholderiales</taxon>
        <taxon>Sphaerotilaceae</taxon>
        <taxon>Roseateles</taxon>
    </lineage>
</organism>
<gene>
    <name evidence="2" type="ORF">ACG02S_25735</name>
</gene>
<dbReference type="PANTHER" id="PTHR30595">
    <property type="entry name" value="GLPR-RELATED TRANSCRIPTIONAL REPRESSOR"/>
    <property type="match status" value="1"/>
</dbReference>
<dbReference type="Proteomes" id="UP001606300">
    <property type="component" value="Unassembled WGS sequence"/>
</dbReference>
<dbReference type="GO" id="GO:0005524">
    <property type="term" value="F:ATP binding"/>
    <property type="evidence" value="ECO:0007669"/>
    <property type="project" value="UniProtKB-KW"/>
</dbReference>